<dbReference type="PANTHER" id="PTHR43044:SF1">
    <property type="entry name" value="QUINOL:CYTOCHROME C OXIDOREDUCTASE QUINONE-BINDING SUBUNIT 2"/>
    <property type="match status" value="1"/>
</dbReference>
<feature type="transmembrane region" description="Helical" evidence="1">
    <location>
        <begin position="380"/>
        <end position="398"/>
    </location>
</feature>
<dbReference type="RefSeq" id="WP_167266336.1">
    <property type="nucleotide sequence ID" value="NZ_JAASQJ010000001.1"/>
</dbReference>
<dbReference type="PANTHER" id="PTHR43044">
    <property type="match status" value="1"/>
</dbReference>
<protein>
    <recommendedName>
        <fullName evidence="4">Quinol:cytochrome C oxidoreductase</fullName>
    </recommendedName>
</protein>
<comment type="caution">
    <text evidence="2">The sequence shown here is derived from an EMBL/GenBank/DDBJ whole genome shotgun (WGS) entry which is preliminary data.</text>
</comment>
<keyword evidence="1" id="KW-0472">Membrane</keyword>
<dbReference type="Proteomes" id="UP001179181">
    <property type="component" value="Unassembled WGS sequence"/>
</dbReference>
<feature type="transmembrane region" description="Helical" evidence="1">
    <location>
        <begin position="418"/>
        <end position="435"/>
    </location>
</feature>
<feature type="transmembrane region" description="Helical" evidence="1">
    <location>
        <begin position="235"/>
        <end position="257"/>
    </location>
</feature>
<feature type="transmembrane region" description="Helical" evidence="1">
    <location>
        <begin position="23"/>
        <end position="43"/>
    </location>
</feature>
<sequence length="460" mass="51451">MASAHSIPSIEERFEFTSEAKRNLLIGGGVGLALVLLGAYLAATGGGHEAAAHGAEHAANALARTTSEHAAGGHEAAAAVGHEGAAAEGGHHAKSWMTRIWANLWVNAVYFTGMSVVGMFFISYNYLAQAGWSAVFKRVPEALPAFLPFTGIIMLITFFLGGHDLFHWTHEGLYEIGGPEYDPIIAGKRGFLNTPFFIARLVIYFGVWYGLWRVIRNLSLKEDEIGGTEFYEKSIRFGTAFLVVFGVTSSTSAWDFVMSIDTHWFSTMFGWYTLASWHVAGLAVITLTVIMLRERGYLRAVNSSHMRDLGKFIFAFSIFWTYVWFAQFLLIYYANLPEETIYFLERFRGYGGFFKGPFFVTLFLNFFFPFLVLMTRDAKYTHSILKVACWSVIVGHYMDFYTNIMPGTVGAGAELGPLEWGFFVIFLCAFAYSIASQLEKANLIPRNHPMLEESLHHDIA</sequence>
<gene>
    <name evidence="2" type="ORF">FHS68_000200</name>
</gene>
<evidence type="ECO:0000313" key="3">
    <source>
        <dbReference type="Proteomes" id="UP001179181"/>
    </source>
</evidence>
<keyword evidence="1" id="KW-0812">Transmembrane</keyword>
<reference evidence="2 3" key="1">
    <citation type="submission" date="2020-03" db="EMBL/GenBank/DDBJ databases">
        <title>Genomic Encyclopedia of Type Strains, Phase IV (KMG-IV): sequencing the most valuable type-strain genomes for metagenomic binning, comparative biology and taxonomic classification.</title>
        <authorList>
            <person name="Goeker M."/>
        </authorList>
    </citation>
    <scope>NUCLEOTIDE SEQUENCE [LARGE SCALE GENOMIC DNA]</scope>
    <source>
        <strain evidence="2 3">DSM 102865</strain>
    </source>
</reference>
<keyword evidence="1" id="KW-1133">Transmembrane helix</keyword>
<feature type="transmembrane region" description="Helical" evidence="1">
    <location>
        <begin position="312"/>
        <end position="334"/>
    </location>
</feature>
<feature type="transmembrane region" description="Helical" evidence="1">
    <location>
        <begin position="269"/>
        <end position="292"/>
    </location>
</feature>
<dbReference type="EMBL" id="JAASQJ010000001">
    <property type="protein sequence ID" value="NIJ51044.1"/>
    <property type="molecule type" value="Genomic_DNA"/>
</dbReference>
<feature type="transmembrane region" description="Helical" evidence="1">
    <location>
        <begin position="354"/>
        <end position="373"/>
    </location>
</feature>
<feature type="transmembrane region" description="Helical" evidence="1">
    <location>
        <begin position="197"/>
        <end position="215"/>
    </location>
</feature>
<accession>A0ABX0UG25</accession>
<evidence type="ECO:0008006" key="4">
    <source>
        <dbReference type="Google" id="ProtNLM"/>
    </source>
</evidence>
<organism evidence="2 3">
    <name type="scientific">Dyadobacter arcticus</name>
    <dbReference type="NCBI Taxonomy" id="1078754"/>
    <lineage>
        <taxon>Bacteria</taxon>
        <taxon>Pseudomonadati</taxon>
        <taxon>Bacteroidota</taxon>
        <taxon>Cytophagia</taxon>
        <taxon>Cytophagales</taxon>
        <taxon>Spirosomataceae</taxon>
        <taxon>Dyadobacter</taxon>
    </lineage>
</organism>
<keyword evidence="3" id="KW-1185">Reference proteome</keyword>
<proteinExistence type="predicted"/>
<name>A0ABX0UG25_9BACT</name>
<evidence type="ECO:0000256" key="1">
    <source>
        <dbReference type="SAM" id="Phobius"/>
    </source>
</evidence>
<feature type="transmembrane region" description="Helical" evidence="1">
    <location>
        <begin position="139"/>
        <end position="160"/>
    </location>
</feature>
<evidence type="ECO:0000313" key="2">
    <source>
        <dbReference type="EMBL" id="NIJ51044.1"/>
    </source>
</evidence>
<feature type="transmembrane region" description="Helical" evidence="1">
    <location>
        <begin position="104"/>
        <end position="127"/>
    </location>
</feature>